<dbReference type="InterPro" id="IPR013783">
    <property type="entry name" value="Ig-like_fold"/>
</dbReference>
<reference evidence="3" key="1">
    <citation type="submission" date="2022-01" db="EMBL/GenBank/DDBJ databases">
        <title>Genome Sequence Resource for Two Populations of Ditylenchus destructor, the Migratory Endoparasitic Phytonematode.</title>
        <authorList>
            <person name="Zhang H."/>
            <person name="Lin R."/>
            <person name="Xie B."/>
        </authorList>
    </citation>
    <scope>NUCLEOTIDE SEQUENCE</scope>
    <source>
        <strain evidence="3">BazhouSP</strain>
    </source>
</reference>
<accession>A0AAD4R611</accession>
<organism evidence="3 4">
    <name type="scientific">Ditylenchus destructor</name>
    <dbReference type="NCBI Taxonomy" id="166010"/>
    <lineage>
        <taxon>Eukaryota</taxon>
        <taxon>Metazoa</taxon>
        <taxon>Ecdysozoa</taxon>
        <taxon>Nematoda</taxon>
        <taxon>Chromadorea</taxon>
        <taxon>Rhabditida</taxon>
        <taxon>Tylenchina</taxon>
        <taxon>Tylenchomorpha</taxon>
        <taxon>Sphaerularioidea</taxon>
        <taxon>Anguinidae</taxon>
        <taxon>Anguininae</taxon>
        <taxon>Ditylenchus</taxon>
    </lineage>
</organism>
<feature type="domain" description="Ig-like" evidence="1">
    <location>
        <begin position="277"/>
        <end position="396"/>
    </location>
</feature>
<sequence length="640" mass="70515">MSIAPPKKHPVHPTSKQSSANLRAKSVIISKLCLFKRIFILPMLSSLLTLAPTTANGESQDGCCRRHGVPEVCVQTLCYPSRPPGDFDVYDVFERKQNNCSKHLKSIALCLADGRDHSACCAREAKDRDEAACFALCRGDGRHSQHMHSTDWTQYQTCLAINLPSMFDCFEKGYQTSPTPPQNLLITSIEAHVAHIAWSPPETNTHLVQNYVIVTSQLDEDGHEVEEQTTQVVNTNSQLEGLEPGTSYVVRVTAQAGDGRRSLPSLDVQFQTKGVAPRVQPFKRKIFVAKTAQSVLLACRFQISGVSEKASHLHIEWQHRSSSSGEDAEDDDSGYAVVSGFRFNQTYYLYSESKPREHLTTLEIYDLDTTTDLGQYRCVVTDEFGQGQASVSLRLAELNKPASSPPPSPLACCKRRGIETRCLPMCGATDTGEVPVASTSGATAPSRRYVPRPYMPSNCSGEISKVLSCAMPEVDDSGCCLRERVPKQCMYLCDSSVEPANQMSATCLDHVNAVEQCRISGVEKRPSAVQGLKVQNAGSATVANTALISWEPSNNAEIYHVYWRRRGSDQDSSSEEGWEEKSQVLTTRKVHNADEIVVVAANSYGISQPAKLVLSANDCYTATYSALDLIFRSVFFQRFV</sequence>
<dbReference type="PROSITE" id="PS50835">
    <property type="entry name" value="IG_LIKE"/>
    <property type="match status" value="1"/>
</dbReference>
<dbReference type="SUPFAM" id="SSF48726">
    <property type="entry name" value="Immunoglobulin"/>
    <property type="match status" value="1"/>
</dbReference>
<dbReference type="InterPro" id="IPR003961">
    <property type="entry name" value="FN3_dom"/>
</dbReference>
<keyword evidence="4" id="KW-1185">Reference proteome</keyword>
<evidence type="ECO:0000259" key="2">
    <source>
        <dbReference type="PROSITE" id="PS50853"/>
    </source>
</evidence>
<feature type="domain" description="Fibronectin type-III" evidence="2">
    <location>
        <begin position="180"/>
        <end position="275"/>
    </location>
</feature>
<dbReference type="Gene3D" id="2.60.40.10">
    <property type="entry name" value="Immunoglobulins"/>
    <property type="match status" value="3"/>
</dbReference>
<proteinExistence type="predicted"/>
<dbReference type="InterPro" id="IPR002602">
    <property type="entry name" value="DB"/>
</dbReference>
<dbReference type="InterPro" id="IPR036116">
    <property type="entry name" value="FN3_sf"/>
</dbReference>
<dbReference type="PANTHER" id="PTHR46705:SF2">
    <property type="entry name" value="DOMAIN OF UNKNOWN FUNCTION DB DOMAIN-CONTAINING PROTEIN"/>
    <property type="match status" value="1"/>
</dbReference>
<dbReference type="Pfam" id="PF01682">
    <property type="entry name" value="DB"/>
    <property type="match status" value="2"/>
</dbReference>
<dbReference type="InterPro" id="IPR007110">
    <property type="entry name" value="Ig-like_dom"/>
</dbReference>
<comment type="caution">
    <text evidence="3">The sequence shown here is derived from an EMBL/GenBank/DDBJ whole genome shotgun (WGS) entry which is preliminary data.</text>
</comment>
<dbReference type="PANTHER" id="PTHR46705">
    <property type="entry name" value="PROTEIN CBG09805"/>
    <property type="match status" value="1"/>
</dbReference>
<dbReference type="AlphaFoldDB" id="A0AAD4R611"/>
<gene>
    <name evidence="3" type="ORF">DdX_02439</name>
</gene>
<dbReference type="CDD" id="cd00063">
    <property type="entry name" value="FN3"/>
    <property type="match status" value="2"/>
</dbReference>
<dbReference type="Pfam" id="PF00041">
    <property type="entry name" value="fn3"/>
    <property type="match status" value="1"/>
</dbReference>
<protein>
    <submittedName>
        <fullName evidence="3">DB module domain-containing protein</fullName>
    </submittedName>
</protein>
<dbReference type="SUPFAM" id="SSF49265">
    <property type="entry name" value="Fibronectin type III"/>
    <property type="match status" value="1"/>
</dbReference>
<dbReference type="Proteomes" id="UP001201812">
    <property type="component" value="Unassembled WGS sequence"/>
</dbReference>
<name>A0AAD4R611_9BILA</name>
<evidence type="ECO:0000313" key="4">
    <source>
        <dbReference type="Proteomes" id="UP001201812"/>
    </source>
</evidence>
<dbReference type="InterPro" id="IPR036179">
    <property type="entry name" value="Ig-like_dom_sf"/>
</dbReference>
<dbReference type="SMART" id="SM00060">
    <property type="entry name" value="FN3"/>
    <property type="match status" value="2"/>
</dbReference>
<dbReference type="EMBL" id="JAKKPZ010000002">
    <property type="protein sequence ID" value="KAI1725761.1"/>
    <property type="molecule type" value="Genomic_DNA"/>
</dbReference>
<evidence type="ECO:0000313" key="3">
    <source>
        <dbReference type="EMBL" id="KAI1725761.1"/>
    </source>
</evidence>
<evidence type="ECO:0000259" key="1">
    <source>
        <dbReference type="PROSITE" id="PS50835"/>
    </source>
</evidence>
<dbReference type="PROSITE" id="PS50853">
    <property type="entry name" value="FN3"/>
    <property type="match status" value="1"/>
</dbReference>